<protein>
    <recommendedName>
        <fullName evidence="2">Amidohydrolase-related domain-containing protein</fullName>
    </recommendedName>
</protein>
<dbReference type="InterPro" id="IPR006680">
    <property type="entry name" value="Amidohydro-rel"/>
</dbReference>
<evidence type="ECO:0000259" key="2">
    <source>
        <dbReference type="Pfam" id="PF01979"/>
    </source>
</evidence>
<name>A0A382DA67_9ZZZZ</name>
<dbReference type="Gene3D" id="3.20.20.140">
    <property type="entry name" value="Metal-dependent hydrolases"/>
    <property type="match status" value="1"/>
</dbReference>
<dbReference type="PANTHER" id="PTHR43135">
    <property type="entry name" value="ALPHA-D-RIBOSE 1-METHYLPHOSPHONATE 5-TRIPHOSPHATE DIPHOSPHATASE"/>
    <property type="match status" value="1"/>
</dbReference>
<reference evidence="3" key="1">
    <citation type="submission" date="2018-05" db="EMBL/GenBank/DDBJ databases">
        <authorList>
            <person name="Lanie J.A."/>
            <person name="Ng W.-L."/>
            <person name="Kazmierczak K.M."/>
            <person name="Andrzejewski T.M."/>
            <person name="Davidsen T.M."/>
            <person name="Wayne K.J."/>
            <person name="Tettelin H."/>
            <person name="Glass J.I."/>
            <person name="Rusch D."/>
            <person name="Podicherti R."/>
            <person name="Tsui H.-C.T."/>
            <person name="Winkler M.E."/>
        </authorList>
    </citation>
    <scope>NUCLEOTIDE SEQUENCE</scope>
</reference>
<dbReference type="SUPFAM" id="SSF51556">
    <property type="entry name" value="Metallo-dependent hydrolases"/>
    <property type="match status" value="1"/>
</dbReference>
<dbReference type="GO" id="GO:0016810">
    <property type="term" value="F:hydrolase activity, acting on carbon-nitrogen (but not peptide) bonds"/>
    <property type="evidence" value="ECO:0007669"/>
    <property type="project" value="InterPro"/>
</dbReference>
<feature type="domain" description="Amidohydrolase-related" evidence="2">
    <location>
        <begin position="55"/>
        <end position="273"/>
    </location>
</feature>
<dbReference type="AlphaFoldDB" id="A0A382DA67"/>
<evidence type="ECO:0000313" key="3">
    <source>
        <dbReference type="EMBL" id="SVB34922.1"/>
    </source>
</evidence>
<sequence length="284" mass="30709">MKIITGATLIDGTGSPPLVDSAVLVNENGRFEAVGHRQQVSVPPNVEEIDATGMTLLPGLIDCHDHLSSFTYDLMGRWGFAEPQSLRYLRIAKVMEDTLLTGYTTIRDCGWLDVGFKLAVEQGLIAGPRLLVATSPLSPTHGMSDRSSSSGHHQPPSPDPNLPLGIADGVDQVRAKVREVVRVGADLVKVFQTGWGRPHHGSKDVAFNRAELRALINEAHIHGKKVASHAIGGAGLRMSIEEGVDTIEHGSYLDEDPDLIKMMADQGAFLVPTLTVFVFHREMG</sequence>
<dbReference type="PANTHER" id="PTHR43135:SF3">
    <property type="entry name" value="ALPHA-D-RIBOSE 1-METHYLPHOSPHONATE 5-TRIPHOSPHATE DIPHOSPHATASE"/>
    <property type="match status" value="1"/>
</dbReference>
<feature type="non-terminal residue" evidence="3">
    <location>
        <position position="284"/>
    </location>
</feature>
<evidence type="ECO:0000256" key="1">
    <source>
        <dbReference type="SAM" id="MobiDB-lite"/>
    </source>
</evidence>
<dbReference type="InterPro" id="IPR051781">
    <property type="entry name" value="Metallo-dep_Hydrolase"/>
</dbReference>
<dbReference type="InterPro" id="IPR011059">
    <property type="entry name" value="Metal-dep_hydrolase_composite"/>
</dbReference>
<dbReference type="SUPFAM" id="SSF51338">
    <property type="entry name" value="Composite domain of metallo-dependent hydrolases"/>
    <property type="match status" value="1"/>
</dbReference>
<dbReference type="Pfam" id="PF01979">
    <property type="entry name" value="Amidohydro_1"/>
    <property type="match status" value="1"/>
</dbReference>
<dbReference type="EMBL" id="UINC01038225">
    <property type="protein sequence ID" value="SVB34922.1"/>
    <property type="molecule type" value="Genomic_DNA"/>
</dbReference>
<dbReference type="Gene3D" id="2.30.40.10">
    <property type="entry name" value="Urease, subunit C, domain 1"/>
    <property type="match status" value="1"/>
</dbReference>
<accession>A0A382DA67</accession>
<organism evidence="3">
    <name type="scientific">marine metagenome</name>
    <dbReference type="NCBI Taxonomy" id="408172"/>
    <lineage>
        <taxon>unclassified sequences</taxon>
        <taxon>metagenomes</taxon>
        <taxon>ecological metagenomes</taxon>
    </lineage>
</organism>
<gene>
    <name evidence="3" type="ORF">METZ01_LOCUS187776</name>
</gene>
<dbReference type="InterPro" id="IPR032466">
    <property type="entry name" value="Metal_Hydrolase"/>
</dbReference>
<feature type="region of interest" description="Disordered" evidence="1">
    <location>
        <begin position="136"/>
        <end position="165"/>
    </location>
</feature>
<proteinExistence type="predicted"/>